<dbReference type="Gene3D" id="1.10.10.10">
    <property type="entry name" value="Winged helix-like DNA-binding domain superfamily/Winged helix DNA-binding domain"/>
    <property type="match status" value="1"/>
</dbReference>
<keyword evidence="2" id="KW-0678">Repressor</keyword>
<dbReference type="GO" id="GO:0043565">
    <property type="term" value="F:sequence-specific DNA binding"/>
    <property type="evidence" value="ECO:0007669"/>
    <property type="project" value="TreeGrafter"/>
</dbReference>
<evidence type="ECO:0000256" key="1">
    <source>
        <dbReference type="ARBA" id="ARBA00009437"/>
    </source>
</evidence>
<reference evidence="7" key="1">
    <citation type="submission" date="2019-06" db="EMBL/GenBank/DDBJ databases">
        <authorList>
            <person name="Deangelis K."/>
            <person name="Huntemann M."/>
            <person name="Clum A."/>
            <person name="Pillay M."/>
            <person name="Palaniappan K."/>
            <person name="Varghese N."/>
            <person name="Mikhailova N."/>
            <person name="Stamatis D."/>
            <person name="Reddy T."/>
            <person name="Daum C."/>
            <person name="Shapiro N."/>
            <person name="Ivanova N."/>
            <person name="Kyrpides N."/>
            <person name="Woyke T."/>
        </authorList>
    </citation>
    <scope>NUCLEOTIDE SEQUENCE [LARGE SCALE GENOMIC DNA]</scope>
    <source>
        <strain evidence="7">128R</strain>
    </source>
</reference>
<dbReference type="Pfam" id="PF03466">
    <property type="entry name" value="LysR_substrate"/>
    <property type="match status" value="1"/>
</dbReference>
<evidence type="ECO:0000256" key="2">
    <source>
        <dbReference type="ARBA" id="ARBA00022491"/>
    </source>
</evidence>
<proteinExistence type="inferred from homology"/>
<dbReference type="InterPro" id="IPR005119">
    <property type="entry name" value="LysR_subst-bd"/>
</dbReference>
<dbReference type="SUPFAM" id="SSF46785">
    <property type="entry name" value="Winged helix' DNA-binding domain"/>
    <property type="match status" value="1"/>
</dbReference>
<keyword evidence="3" id="KW-0805">Transcription regulation</keyword>
<dbReference type="InterPro" id="IPR036388">
    <property type="entry name" value="WH-like_DNA-bd_sf"/>
</dbReference>
<dbReference type="Gene3D" id="3.40.190.290">
    <property type="match status" value="1"/>
</dbReference>
<dbReference type="FunFam" id="1.10.10.10:FF:000001">
    <property type="entry name" value="LysR family transcriptional regulator"/>
    <property type="match status" value="1"/>
</dbReference>
<comment type="similarity">
    <text evidence="1">Belongs to the LysR transcriptional regulatory family.</text>
</comment>
<evidence type="ECO:0000259" key="6">
    <source>
        <dbReference type="PROSITE" id="PS50931"/>
    </source>
</evidence>
<dbReference type="InterPro" id="IPR058163">
    <property type="entry name" value="LysR-type_TF_proteobact-type"/>
</dbReference>
<accession>A0A542D738</accession>
<evidence type="ECO:0000313" key="7">
    <source>
        <dbReference type="EMBL" id="TVZ68391.1"/>
    </source>
</evidence>
<dbReference type="InterPro" id="IPR000847">
    <property type="entry name" value="LysR_HTH_N"/>
</dbReference>
<evidence type="ECO:0000256" key="5">
    <source>
        <dbReference type="ARBA" id="ARBA00023163"/>
    </source>
</evidence>
<dbReference type="PANTHER" id="PTHR30537:SF1">
    <property type="entry name" value="HTH-TYPE TRANSCRIPTIONAL REGULATOR PGRR"/>
    <property type="match status" value="1"/>
</dbReference>
<dbReference type="PROSITE" id="PS50931">
    <property type="entry name" value="HTH_LYSR"/>
    <property type="match status" value="1"/>
</dbReference>
<sequence length="301" mass="33600">MTKEKLNDLQAFVTVARERSFTRAAAALGVSRSALSHTLLGLEERLGLRLLTRTTRSVSPTEAGSRLLSVVAPRLDEIESELTSLRASRDKPAGTVRITAHDHAIITVLWPRLLPLLKEYPDINIEFSVGYELTDIAAQRFDAGVRMGDQVDKDMIAVRMTPDVCMAVVASPDYLAGKPAIARPEDLMNHNCINLRLPTHGALYAWEFENGNQKINVRVDGQTVFNNTFLMIQAALDGVGIAYVPLDAVAKDIESARLVSLLSHWCPHFPGYYLYYPSRQHLPVAFERVIDALRWHKRGEQ</sequence>
<dbReference type="GO" id="GO:0006351">
    <property type="term" value="P:DNA-templated transcription"/>
    <property type="evidence" value="ECO:0007669"/>
    <property type="project" value="TreeGrafter"/>
</dbReference>
<dbReference type="PANTHER" id="PTHR30537">
    <property type="entry name" value="HTH-TYPE TRANSCRIPTIONAL REGULATOR"/>
    <property type="match status" value="1"/>
</dbReference>
<dbReference type="GO" id="GO:0003700">
    <property type="term" value="F:DNA-binding transcription factor activity"/>
    <property type="evidence" value="ECO:0007669"/>
    <property type="project" value="InterPro"/>
</dbReference>
<dbReference type="PRINTS" id="PR00039">
    <property type="entry name" value="HTHLYSR"/>
</dbReference>
<evidence type="ECO:0000256" key="4">
    <source>
        <dbReference type="ARBA" id="ARBA00023125"/>
    </source>
</evidence>
<name>A0A542D738_SERFO</name>
<organism evidence="7">
    <name type="scientific">Serratia fonticola</name>
    <dbReference type="NCBI Taxonomy" id="47917"/>
    <lineage>
        <taxon>Bacteria</taxon>
        <taxon>Pseudomonadati</taxon>
        <taxon>Pseudomonadota</taxon>
        <taxon>Gammaproteobacteria</taxon>
        <taxon>Enterobacterales</taxon>
        <taxon>Yersiniaceae</taxon>
        <taxon>Serratia</taxon>
    </lineage>
</organism>
<dbReference type="FunFam" id="3.40.190.290:FF:000012">
    <property type="entry name" value="Transcriptional regulator, LysR family"/>
    <property type="match status" value="1"/>
</dbReference>
<dbReference type="AlphaFoldDB" id="A0A542D738"/>
<dbReference type="InterPro" id="IPR036390">
    <property type="entry name" value="WH_DNA-bd_sf"/>
</dbReference>
<comment type="caution">
    <text evidence="7">The sequence shown here is derived from an EMBL/GenBank/DDBJ whole genome shotgun (WGS) entry which is preliminary data.</text>
</comment>
<gene>
    <name evidence="7" type="ORF">FHU10_0822</name>
</gene>
<keyword evidence="5" id="KW-0804">Transcription</keyword>
<dbReference type="SUPFAM" id="SSF53850">
    <property type="entry name" value="Periplasmic binding protein-like II"/>
    <property type="match status" value="1"/>
</dbReference>
<evidence type="ECO:0000256" key="3">
    <source>
        <dbReference type="ARBA" id="ARBA00023015"/>
    </source>
</evidence>
<feature type="domain" description="HTH lysR-type" evidence="6">
    <location>
        <begin position="4"/>
        <end position="61"/>
    </location>
</feature>
<dbReference type="EMBL" id="VISQ01000001">
    <property type="protein sequence ID" value="TVZ68391.1"/>
    <property type="molecule type" value="Genomic_DNA"/>
</dbReference>
<keyword evidence="4 7" id="KW-0238">DNA-binding</keyword>
<protein>
    <submittedName>
        <fullName evidence="7">DNA-binding transcriptional LysR family regulator</fullName>
    </submittedName>
</protein>
<reference evidence="7" key="2">
    <citation type="submission" date="2019-08" db="EMBL/GenBank/DDBJ databases">
        <title>Investigation of anaerobic lignin degradation for improved lignocellulosic biofuels.</title>
        <authorList>
            <person name="Deangelis K.PhD."/>
        </authorList>
    </citation>
    <scope>NUCLEOTIDE SEQUENCE [LARGE SCALE GENOMIC DNA]</scope>
    <source>
        <strain evidence="7">128R</strain>
    </source>
</reference>
<dbReference type="Pfam" id="PF00126">
    <property type="entry name" value="HTH_1"/>
    <property type="match status" value="1"/>
</dbReference>
<dbReference type="CDD" id="cd08474">
    <property type="entry name" value="PBP2_CrgA_like_5"/>
    <property type="match status" value="1"/>
</dbReference>